<keyword evidence="2" id="KW-1185">Reference proteome</keyword>
<evidence type="ECO:0000313" key="1">
    <source>
        <dbReference type="EMBL" id="NID04484.1"/>
    </source>
</evidence>
<dbReference type="RefSeq" id="WP_167124154.1">
    <property type="nucleotide sequence ID" value="NZ_JAAQQR010000002.1"/>
</dbReference>
<evidence type="ECO:0000313" key="2">
    <source>
        <dbReference type="Proteomes" id="UP001429601"/>
    </source>
</evidence>
<dbReference type="EMBL" id="JAAQQR010000002">
    <property type="protein sequence ID" value="NID04484.1"/>
    <property type="molecule type" value="Genomic_DNA"/>
</dbReference>
<name>A0ABX0Q3E5_9GAMM</name>
<accession>A0ABX0Q3E5</accession>
<protein>
    <submittedName>
        <fullName evidence="1">Uncharacterized protein</fullName>
    </submittedName>
</protein>
<gene>
    <name evidence="1" type="ORF">HBF26_06280</name>
</gene>
<proteinExistence type="predicted"/>
<sequence>MFDLTEVKYVKRIVVGSNDPAQMSTEAQVEQARALLNRCLTESPKGKIIGLEKSFTILQIGEHQVVLQWLSYHIGFPRKPGWIADA</sequence>
<dbReference type="Proteomes" id="UP001429601">
    <property type="component" value="Unassembled WGS sequence"/>
</dbReference>
<organism evidence="1 2">
    <name type="scientific">Luteibacter jiangsuensis</name>
    <dbReference type="NCBI Taxonomy" id="637577"/>
    <lineage>
        <taxon>Bacteria</taxon>
        <taxon>Pseudomonadati</taxon>
        <taxon>Pseudomonadota</taxon>
        <taxon>Gammaproteobacteria</taxon>
        <taxon>Lysobacterales</taxon>
        <taxon>Rhodanobacteraceae</taxon>
        <taxon>Luteibacter</taxon>
    </lineage>
</organism>
<comment type="caution">
    <text evidence="1">The sequence shown here is derived from an EMBL/GenBank/DDBJ whole genome shotgun (WGS) entry which is preliminary data.</text>
</comment>
<reference evidence="1 2" key="1">
    <citation type="journal article" date="2011" name="Curr. Microbiol.">
        <title>Luteibacter jiangsuensis sp. nov.: a methamidophos-degrading bacterium isolated from a methamidophos-manufacturing factory.</title>
        <authorList>
            <person name="Wang L."/>
            <person name="Wang G.L."/>
            <person name="Li S.P."/>
            <person name="Jiang J.D."/>
        </authorList>
    </citation>
    <scope>NUCLEOTIDE SEQUENCE [LARGE SCALE GENOMIC DNA]</scope>
    <source>
        <strain evidence="1 2">CGMCC 1.10133</strain>
    </source>
</reference>